<gene>
    <name evidence="1" type="ORF">ACFP90_16685</name>
</gene>
<evidence type="ECO:0000313" key="1">
    <source>
        <dbReference type="EMBL" id="MFC6661784.1"/>
    </source>
</evidence>
<organism evidence="1 2">
    <name type="scientific">Deinococcus multiflagellatus</name>
    <dbReference type="NCBI Taxonomy" id="1656887"/>
    <lineage>
        <taxon>Bacteria</taxon>
        <taxon>Thermotogati</taxon>
        <taxon>Deinococcota</taxon>
        <taxon>Deinococci</taxon>
        <taxon>Deinococcales</taxon>
        <taxon>Deinococcaceae</taxon>
        <taxon>Deinococcus</taxon>
    </lineage>
</organism>
<reference evidence="2" key="1">
    <citation type="journal article" date="2019" name="Int. J. Syst. Evol. Microbiol.">
        <title>The Global Catalogue of Microorganisms (GCM) 10K type strain sequencing project: providing services to taxonomists for standard genome sequencing and annotation.</title>
        <authorList>
            <consortium name="The Broad Institute Genomics Platform"/>
            <consortium name="The Broad Institute Genome Sequencing Center for Infectious Disease"/>
            <person name="Wu L."/>
            <person name="Ma J."/>
        </authorList>
    </citation>
    <scope>NUCLEOTIDE SEQUENCE [LARGE SCALE GENOMIC DNA]</scope>
    <source>
        <strain evidence="2">CCUG 63830</strain>
    </source>
</reference>
<protein>
    <submittedName>
        <fullName evidence="1">Uncharacterized protein</fullName>
    </submittedName>
</protein>
<sequence length="224" mass="23586">MCCTTCWWAGNNGAARGSAAGGPAQWGRGLQSGAPSAALTQAQAALDAARVDSAACAGQLGAACTAYRLAPAQVAELRLTVAREASTLFAGAPLPADSLRQQGSVWHLTESVRYGQDTQIRAVPGGSVAITTDRQTAYERVTERLNRASRWSALWWTCGLAGLGGPGLEVRDCRWTPAADGWPRTFDFTVLQADASLPPGRYSWYAPDGGSCHGGAPFRKADFR</sequence>
<name>A0ABW1ZMT8_9DEIO</name>
<evidence type="ECO:0000313" key="2">
    <source>
        <dbReference type="Proteomes" id="UP001596317"/>
    </source>
</evidence>
<keyword evidence="2" id="KW-1185">Reference proteome</keyword>
<dbReference type="Proteomes" id="UP001596317">
    <property type="component" value="Unassembled WGS sequence"/>
</dbReference>
<accession>A0ABW1ZMT8</accession>
<dbReference type="EMBL" id="JBHSWB010000001">
    <property type="protein sequence ID" value="MFC6661784.1"/>
    <property type="molecule type" value="Genomic_DNA"/>
</dbReference>
<proteinExistence type="predicted"/>
<comment type="caution">
    <text evidence="1">The sequence shown here is derived from an EMBL/GenBank/DDBJ whole genome shotgun (WGS) entry which is preliminary data.</text>
</comment>
<dbReference type="RefSeq" id="WP_380057455.1">
    <property type="nucleotide sequence ID" value="NZ_JBHSWB010000001.1"/>
</dbReference>